<evidence type="ECO:0000256" key="2">
    <source>
        <dbReference type="PROSITE-ProRule" id="PRU00047"/>
    </source>
</evidence>
<organism evidence="5 6">
    <name type="scientific">Austropuccinia psidii MF-1</name>
    <dbReference type="NCBI Taxonomy" id="1389203"/>
    <lineage>
        <taxon>Eukaryota</taxon>
        <taxon>Fungi</taxon>
        <taxon>Dikarya</taxon>
        <taxon>Basidiomycota</taxon>
        <taxon>Pucciniomycotina</taxon>
        <taxon>Pucciniomycetes</taxon>
        <taxon>Pucciniales</taxon>
        <taxon>Sphaerophragmiaceae</taxon>
        <taxon>Austropuccinia</taxon>
    </lineage>
</organism>
<evidence type="ECO:0000313" key="5">
    <source>
        <dbReference type="EMBL" id="MBW0473386.1"/>
    </source>
</evidence>
<keyword evidence="2" id="KW-0862">Zinc</keyword>
<keyword evidence="1" id="KW-0507">mRNA processing</keyword>
<keyword evidence="2" id="KW-0479">Metal-binding</keyword>
<evidence type="ECO:0000313" key="6">
    <source>
        <dbReference type="Proteomes" id="UP000765509"/>
    </source>
</evidence>
<evidence type="ECO:0000259" key="4">
    <source>
        <dbReference type="PROSITE" id="PS50158"/>
    </source>
</evidence>
<keyword evidence="2" id="KW-0863">Zinc-finger</keyword>
<dbReference type="InterPro" id="IPR001878">
    <property type="entry name" value="Znf_CCHC"/>
</dbReference>
<dbReference type="GO" id="GO:0006397">
    <property type="term" value="P:mRNA processing"/>
    <property type="evidence" value="ECO:0007669"/>
    <property type="project" value="UniProtKB-KW"/>
</dbReference>
<feature type="region of interest" description="Disordered" evidence="3">
    <location>
        <begin position="1"/>
        <end position="36"/>
    </location>
</feature>
<feature type="compositionally biased region" description="Low complexity" evidence="3">
    <location>
        <begin position="14"/>
        <end position="31"/>
    </location>
</feature>
<dbReference type="GO" id="GO:0003676">
    <property type="term" value="F:nucleic acid binding"/>
    <property type="evidence" value="ECO:0007669"/>
    <property type="project" value="InterPro"/>
</dbReference>
<dbReference type="EMBL" id="AVOT02003396">
    <property type="protein sequence ID" value="MBW0473386.1"/>
    <property type="molecule type" value="Genomic_DNA"/>
</dbReference>
<proteinExistence type="predicted"/>
<evidence type="ECO:0000256" key="1">
    <source>
        <dbReference type="ARBA" id="ARBA00022664"/>
    </source>
</evidence>
<dbReference type="AlphaFoldDB" id="A0A9Q3BVS7"/>
<feature type="domain" description="CCHC-type" evidence="4">
    <location>
        <begin position="50"/>
        <end position="64"/>
    </location>
</feature>
<dbReference type="OrthoDB" id="2518128at2759"/>
<dbReference type="PROSITE" id="PS50158">
    <property type="entry name" value="ZF_CCHC"/>
    <property type="match status" value="1"/>
</dbReference>
<dbReference type="Pfam" id="PF22936">
    <property type="entry name" value="Pol_BBD"/>
    <property type="match status" value="1"/>
</dbReference>
<accession>A0A9Q3BVS7</accession>
<reference evidence="5" key="1">
    <citation type="submission" date="2021-03" db="EMBL/GenBank/DDBJ databases">
        <title>Draft genome sequence of rust myrtle Austropuccinia psidii MF-1, a brazilian biotype.</title>
        <authorList>
            <person name="Quecine M.C."/>
            <person name="Pachon D.M.R."/>
            <person name="Bonatelli M.L."/>
            <person name="Correr F.H."/>
            <person name="Franceschini L.M."/>
            <person name="Leite T.F."/>
            <person name="Margarido G.R.A."/>
            <person name="Almeida C.A."/>
            <person name="Ferrarezi J.A."/>
            <person name="Labate C.A."/>
        </authorList>
    </citation>
    <scope>NUCLEOTIDE SEQUENCE</scope>
    <source>
        <strain evidence="5">MF-1</strain>
    </source>
</reference>
<dbReference type="Gene3D" id="4.10.60.10">
    <property type="entry name" value="Zinc finger, CCHC-type"/>
    <property type="match status" value="1"/>
</dbReference>
<gene>
    <name evidence="5" type="ORF">O181_013101</name>
</gene>
<dbReference type="InterPro" id="IPR054722">
    <property type="entry name" value="PolX-like_BBD"/>
</dbReference>
<protein>
    <recommendedName>
        <fullName evidence="4">CCHC-type domain-containing protein</fullName>
    </recommendedName>
</protein>
<dbReference type="GO" id="GO:0008270">
    <property type="term" value="F:zinc ion binding"/>
    <property type="evidence" value="ECO:0007669"/>
    <property type="project" value="UniProtKB-KW"/>
</dbReference>
<dbReference type="InterPro" id="IPR036875">
    <property type="entry name" value="Znf_CCHC_sf"/>
</dbReference>
<evidence type="ECO:0000256" key="3">
    <source>
        <dbReference type="SAM" id="MobiDB-lite"/>
    </source>
</evidence>
<comment type="caution">
    <text evidence="5">The sequence shown here is derived from an EMBL/GenBank/DDBJ whole genome shotgun (WGS) entry which is preliminary data.</text>
</comment>
<dbReference type="Pfam" id="PF00098">
    <property type="entry name" value="zf-CCHC"/>
    <property type="match status" value="1"/>
</dbReference>
<keyword evidence="6" id="KW-1185">Reference proteome</keyword>
<name>A0A9Q3BVS7_9BASI</name>
<dbReference type="Proteomes" id="UP000765509">
    <property type="component" value="Unassembled WGS sequence"/>
</dbReference>
<dbReference type="SUPFAM" id="SSF57756">
    <property type="entry name" value="Retrovirus zinc finger-like domains"/>
    <property type="match status" value="1"/>
</dbReference>
<sequence length="187" mass="20547">MPDHSRQSKLMPKTSRGLSLTPSTPTSSSNSIDRKPQEWKKKWLTEKYPCFYCGQVGHWLPNCPTKAVVDQMKHQCRQNAVVVSIGAIPLPCCGDALLDLGATHSIVGKILFFTHLSSTDLTLSVALNHQFPIGGIGTIQLLTPNGPITLSKVLYCKHIPGIIISLGQLFNDNIHIFFSNGLFYFAA</sequence>
<dbReference type="SMART" id="SM00343">
    <property type="entry name" value="ZnF_C2HC"/>
    <property type="match status" value="1"/>
</dbReference>